<dbReference type="GeneID" id="108010812"/>
<dbReference type="Proteomes" id="UP001652628">
    <property type="component" value="Chromosome 3"/>
</dbReference>
<dbReference type="RefSeq" id="XP_016931246.4">
    <property type="nucleotide sequence ID" value="XM_017075757.4"/>
</dbReference>
<dbReference type="AlphaFoldDB" id="A0AB39ZAE9"/>
<accession>A0AB39ZAE9</accession>
<name>A0AB39ZAE9_DROSZ</name>
<organism evidence="1 2">
    <name type="scientific">Drosophila suzukii</name>
    <name type="common">Spotted-wing drosophila fruit fly</name>
    <dbReference type="NCBI Taxonomy" id="28584"/>
    <lineage>
        <taxon>Eukaryota</taxon>
        <taxon>Metazoa</taxon>
        <taxon>Ecdysozoa</taxon>
        <taxon>Arthropoda</taxon>
        <taxon>Hexapoda</taxon>
        <taxon>Insecta</taxon>
        <taxon>Pterygota</taxon>
        <taxon>Neoptera</taxon>
        <taxon>Endopterygota</taxon>
        <taxon>Diptera</taxon>
        <taxon>Brachycera</taxon>
        <taxon>Muscomorpha</taxon>
        <taxon>Ephydroidea</taxon>
        <taxon>Drosophilidae</taxon>
        <taxon>Drosophila</taxon>
        <taxon>Sophophora</taxon>
    </lineage>
</organism>
<evidence type="ECO:0000313" key="1">
    <source>
        <dbReference type="Proteomes" id="UP001652628"/>
    </source>
</evidence>
<protein>
    <submittedName>
        <fullName evidence="2">Uncharacterized protein isoform X3</fullName>
    </submittedName>
</protein>
<reference evidence="2" key="1">
    <citation type="submission" date="2025-08" db="UniProtKB">
        <authorList>
            <consortium name="RefSeq"/>
        </authorList>
    </citation>
    <scope>IDENTIFICATION</scope>
</reference>
<sequence length="146" mass="15050">MADVEEVPEKVPRLGLRHLQAGLLFYGLAANTVLQLNVSVAVVAMTNGTSSNDSDPPVALQLVGGKEIVHPVELLLGLRSGPIPRGLSVQALRLQGGPVLGHSGIIPAQCPYNLRGLCSRLEGVLRDSAAAGTLPGDMALHPPASG</sequence>
<keyword evidence="1" id="KW-1185">Reference proteome</keyword>
<evidence type="ECO:0000313" key="2">
    <source>
        <dbReference type="RefSeq" id="XP_016931246.4"/>
    </source>
</evidence>
<gene>
    <name evidence="2" type="primary">LOC108010812</name>
</gene>
<proteinExistence type="predicted"/>